<dbReference type="Gene3D" id="3.90.1200.10">
    <property type="match status" value="1"/>
</dbReference>
<dbReference type="SUPFAM" id="SSF56112">
    <property type="entry name" value="Protein kinase-like (PK-like)"/>
    <property type="match status" value="1"/>
</dbReference>
<comment type="caution">
    <text evidence="2">The sequence shown here is derived from an EMBL/GenBank/DDBJ whole genome shotgun (WGS) entry which is preliminary data.</text>
</comment>
<dbReference type="GO" id="GO:0016740">
    <property type="term" value="F:transferase activity"/>
    <property type="evidence" value="ECO:0007669"/>
    <property type="project" value="UniProtKB-KW"/>
</dbReference>
<organism evidence="2 3">
    <name type="scientific">Paenibacillus sambharensis</name>
    <dbReference type="NCBI Taxonomy" id="1803190"/>
    <lineage>
        <taxon>Bacteria</taxon>
        <taxon>Bacillati</taxon>
        <taxon>Bacillota</taxon>
        <taxon>Bacilli</taxon>
        <taxon>Bacillales</taxon>
        <taxon>Paenibacillaceae</taxon>
        <taxon>Paenibacillus</taxon>
    </lineage>
</organism>
<dbReference type="AlphaFoldDB" id="A0A2W1LGE1"/>
<dbReference type="OrthoDB" id="236897at2"/>
<dbReference type="InterPro" id="IPR011009">
    <property type="entry name" value="Kinase-like_dom_sf"/>
</dbReference>
<gene>
    <name evidence="2" type="ORF">DNH61_04380</name>
</gene>
<dbReference type="InterPro" id="IPR002575">
    <property type="entry name" value="Aminoglycoside_PTrfase"/>
</dbReference>
<dbReference type="EMBL" id="QKRB01000031">
    <property type="protein sequence ID" value="PZD97130.1"/>
    <property type="molecule type" value="Genomic_DNA"/>
</dbReference>
<proteinExistence type="predicted"/>
<accession>A0A2W1LGE1</accession>
<sequence>MNPSGLPDKSLSQRVDFLEDNIDIKHTTREEVLSGGNVNHIVRVGDTVRRPTGYWSPSVHELLKHLEQQGFEGAPRFLGIDDNGREILTFVTGEINQPELETRIWWTDETLTGFACLLRQFHDATQTFKPGSEAKWQLTYANVAEHEVICHNDAAFYNLVFQNGKPAALIDFDMAGPGPRLWDIAYTLYTSVPLGGFTPDFSSGAMEVVPYQHDKHAAERIRKIRLFFEAYGIPVPSNLQEWIIERLMVLCETIKKFAANGNQAFQKMIDEGHLAHYESEVHFIRDHFGEWEII</sequence>
<evidence type="ECO:0000259" key="1">
    <source>
        <dbReference type="Pfam" id="PF01636"/>
    </source>
</evidence>
<protein>
    <submittedName>
        <fullName evidence="2">Aminoglycoside phosphotransferase family protein</fullName>
    </submittedName>
</protein>
<dbReference type="Pfam" id="PF01636">
    <property type="entry name" value="APH"/>
    <property type="match status" value="1"/>
</dbReference>
<dbReference type="Proteomes" id="UP000249522">
    <property type="component" value="Unassembled WGS sequence"/>
</dbReference>
<evidence type="ECO:0000313" key="2">
    <source>
        <dbReference type="EMBL" id="PZD97130.1"/>
    </source>
</evidence>
<keyword evidence="3" id="KW-1185">Reference proteome</keyword>
<keyword evidence="2" id="KW-0808">Transferase</keyword>
<feature type="domain" description="Aminoglycoside phosphotransferase" evidence="1">
    <location>
        <begin position="133"/>
        <end position="189"/>
    </location>
</feature>
<name>A0A2W1LGE1_9BACL</name>
<evidence type="ECO:0000313" key="3">
    <source>
        <dbReference type="Proteomes" id="UP000249522"/>
    </source>
</evidence>
<reference evidence="2 3" key="1">
    <citation type="submission" date="2018-06" db="EMBL/GenBank/DDBJ databases">
        <title>Paenibacillus imtechensis sp. nov.</title>
        <authorList>
            <person name="Pinnaka A.K."/>
            <person name="Singh H."/>
            <person name="Kaur M."/>
        </authorList>
    </citation>
    <scope>NUCLEOTIDE SEQUENCE [LARGE SCALE GENOMIC DNA]</scope>
    <source>
        <strain evidence="2 3">SMB1</strain>
    </source>
</reference>